<feature type="compositionally biased region" description="Basic and acidic residues" evidence="1">
    <location>
        <begin position="945"/>
        <end position="963"/>
    </location>
</feature>
<feature type="region of interest" description="Disordered" evidence="1">
    <location>
        <begin position="925"/>
        <end position="992"/>
    </location>
</feature>
<reference evidence="3 4" key="1">
    <citation type="submission" date="2017-09" db="EMBL/GenBank/DDBJ databases">
        <title>Genome sequencing of Besnoitia besnoiti strain Bb-Ger1.</title>
        <authorList>
            <person name="Schares G."/>
            <person name="Venepally P."/>
            <person name="Lorenzi H.A."/>
        </authorList>
    </citation>
    <scope>NUCLEOTIDE SEQUENCE [LARGE SCALE GENOMIC DNA]</scope>
    <source>
        <strain evidence="3 4">Bb-Ger1</strain>
    </source>
</reference>
<dbReference type="SUPFAM" id="SSF56112">
    <property type="entry name" value="Protein kinase-like (PK-like)"/>
    <property type="match status" value="1"/>
</dbReference>
<feature type="compositionally biased region" description="Basic residues" evidence="1">
    <location>
        <begin position="497"/>
        <end position="510"/>
    </location>
</feature>
<keyword evidence="4" id="KW-1185">Reference proteome</keyword>
<evidence type="ECO:0000256" key="1">
    <source>
        <dbReference type="SAM" id="MobiDB-lite"/>
    </source>
</evidence>
<proteinExistence type="predicted"/>
<dbReference type="OrthoDB" id="346189at2759"/>
<evidence type="ECO:0000259" key="2">
    <source>
        <dbReference type="PROSITE" id="PS50011"/>
    </source>
</evidence>
<dbReference type="Gene3D" id="1.10.510.10">
    <property type="entry name" value="Transferase(Phosphotransferase) domain 1"/>
    <property type="match status" value="2"/>
</dbReference>
<dbReference type="PANTHER" id="PTHR44329">
    <property type="entry name" value="SERINE/THREONINE-PROTEIN KINASE TNNI3K-RELATED"/>
    <property type="match status" value="1"/>
</dbReference>
<name>A0A2A9M0D7_BESBE</name>
<feature type="compositionally biased region" description="Basic and acidic residues" evidence="1">
    <location>
        <begin position="290"/>
        <end position="307"/>
    </location>
</feature>
<organism evidence="3 4">
    <name type="scientific">Besnoitia besnoiti</name>
    <name type="common">Apicomplexan protozoan</name>
    <dbReference type="NCBI Taxonomy" id="94643"/>
    <lineage>
        <taxon>Eukaryota</taxon>
        <taxon>Sar</taxon>
        <taxon>Alveolata</taxon>
        <taxon>Apicomplexa</taxon>
        <taxon>Conoidasida</taxon>
        <taxon>Coccidia</taxon>
        <taxon>Eucoccidiorida</taxon>
        <taxon>Eimeriorina</taxon>
        <taxon>Sarcocystidae</taxon>
        <taxon>Besnoitia</taxon>
    </lineage>
</organism>
<dbReference type="GO" id="GO:0005524">
    <property type="term" value="F:ATP binding"/>
    <property type="evidence" value="ECO:0007669"/>
    <property type="project" value="InterPro"/>
</dbReference>
<dbReference type="Pfam" id="PF07714">
    <property type="entry name" value="PK_Tyr_Ser-Thr"/>
    <property type="match status" value="1"/>
</dbReference>
<dbReference type="RefSeq" id="XP_029216067.1">
    <property type="nucleotide sequence ID" value="XM_029360708.1"/>
</dbReference>
<feature type="compositionally biased region" description="Basic and acidic residues" evidence="1">
    <location>
        <begin position="979"/>
        <end position="992"/>
    </location>
</feature>
<gene>
    <name evidence="3" type="ORF">BESB_019990</name>
</gene>
<sequence length="1384" mass="145775">MNYNKHSRYGLGCNGRASPSLLPRSASFSPGASAGSFASLSPCACAPVAAGAAHLRQAPPSSFGRIASAWPFSSSPSRRTDDEQPAPLAASASGFSPSHASASANAAKEAGEAPRLQVEPALSGARPPSFPPSLAPQAGGGLEALRALAAARRSLSSSPSRGTTSSSEYEGTAPNRDPALGDACAGNDRRGSQDASEASTHSPASAKSPHVGAGARQPRGRRRVRVRQKGEGGADSASPCFLQLSPSPPFLSGEPAEVAAPPRDAPSSRLSACASAGLAPASPPWGGHSTRGEGGARRKEPVGREAAARSSLSSGSAPQSRRATPKGKCPLCRRPLRPPAPVSSAAPLSGLDRRDDHEDSLLSLAYRGLISFSFLIPFHQLIFAEPLHAPAAAASAQGVSARWRGSWLGKPVSLKLLPSFDSPLGDALEARGRGERSASSSFASSACWPRSRFRQSHEPEAGRAARGAAVDGGGREETREDAGSQERQAAVDTAHASARRCKEKKTRKQKERNGASDAQTEVPLRTEGEDAKQEAEMSDGAAKIGNEGEESDAASTPRRSLSPFALPQSDTLPAACRATIDALPLSLSSFFPGSAPSSSSLVAPASGAAIPDFLSPRELAVLLLYRLSLLRHPHLVLVLGVSEGSCVVCGQGPVVWAVTEFLPWRSLAFFFGTPLTRPRQPAGAREAAHVGRRQRESKREEEATIGGDERARDGADARRRRAAEETRRPLRRGGSAEDAGEREEASLASSGFTSIRELLETVEDERRRPMKGKRQLSCEAVHAQSTGAEPPDTGARHKQGFSPHLQPAHSHALSSPSSGAGGEADARLSSASSASLASLSGSAFPALSPLCARPLALRGSSGRVASSPSGAPPLVSSAAQERLARPVPEVFVLSDDEAESANAHHEEGRTEDFLFRHLSVPRVSDAASEAGDGESCTGSHSALRTHREATTAEGEDPWRREGDSCEPLLFSLPRPPPKITREETQAEPPDRTRLRAKSRDFERRRLREDWKKRADAAAAFRMDIHSALRLARGIALGCAYLQRKGLYHHRLHPGKILVDEALNAKLIGSDSETLRQWCVAFAAASLRGPPPACASGGDPVTAAAVGSYGGCPPLPLSSSPLPLVARPTALSAPLPWASSPQSLARLPGPIPAPLLSPALPCPPALSPRSPSLQLCLASEPVSRHSSGAPTPSSRRSRRRATAAAQTRGAGDPQRESCVAPLSRLSRLSSFEERPLRSGSEVALDVAEETLELRDGGGKEEFVAWLQRLNWASPEELLGYFPPHARGACDIHAFGVILWQMLSGLVPFQFMSPAQIIGAVGLGRDSLPDLGPQVPLSLRVLIRCCTHPDPRRRPSFHHIVSHLVSAQEEANTPAEEALIDFMNGT</sequence>
<feature type="compositionally biased region" description="Low complexity" evidence="1">
    <location>
        <begin position="96"/>
        <end position="108"/>
    </location>
</feature>
<feature type="region of interest" description="Disordered" evidence="1">
    <location>
        <begin position="1178"/>
        <end position="1216"/>
    </location>
</feature>
<feature type="compositionally biased region" description="Low complexity" evidence="1">
    <location>
        <begin position="151"/>
        <end position="168"/>
    </location>
</feature>
<evidence type="ECO:0000313" key="4">
    <source>
        <dbReference type="Proteomes" id="UP000224006"/>
    </source>
</evidence>
<protein>
    <recommendedName>
        <fullName evidence="2">Protein kinase domain-containing protein</fullName>
    </recommendedName>
</protein>
<feature type="region of interest" description="Disordered" evidence="1">
    <location>
        <begin position="73"/>
        <end position="115"/>
    </location>
</feature>
<dbReference type="KEGG" id="bbes:BESB_019990"/>
<dbReference type="STRING" id="94643.A0A2A9M0D7"/>
<dbReference type="InterPro" id="IPR051681">
    <property type="entry name" value="Ser/Thr_Kinases-Pseudokinases"/>
</dbReference>
<dbReference type="Proteomes" id="UP000224006">
    <property type="component" value="Chromosome XI"/>
</dbReference>
<dbReference type="PROSITE" id="PS50011">
    <property type="entry name" value="PROTEIN_KINASE_DOM"/>
    <property type="match status" value="1"/>
</dbReference>
<dbReference type="EMBL" id="NWUJ01000012">
    <property type="protein sequence ID" value="PFH32058.1"/>
    <property type="molecule type" value="Genomic_DNA"/>
</dbReference>
<feature type="compositionally biased region" description="Basic and acidic residues" evidence="1">
    <location>
        <begin position="473"/>
        <end position="484"/>
    </location>
</feature>
<comment type="caution">
    <text evidence="3">The sequence shown here is derived from an EMBL/GenBank/DDBJ whole genome shotgun (WGS) entry which is preliminary data.</text>
</comment>
<feature type="domain" description="Protein kinase" evidence="2">
    <location>
        <begin position="850"/>
        <end position="1364"/>
    </location>
</feature>
<feature type="compositionally biased region" description="Low complexity" evidence="1">
    <location>
        <begin position="308"/>
        <end position="322"/>
    </location>
</feature>
<dbReference type="InterPro" id="IPR000719">
    <property type="entry name" value="Prot_kinase_dom"/>
</dbReference>
<dbReference type="InterPro" id="IPR011009">
    <property type="entry name" value="Kinase-like_dom_sf"/>
</dbReference>
<evidence type="ECO:0000313" key="3">
    <source>
        <dbReference type="EMBL" id="PFH32058.1"/>
    </source>
</evidence>
<feature type="compositionally biased region" description="Low complexity" evidence="1">
    <location>
        <begin position="807"/>
        <end position="818"/>
    </location>
</feature>
<feature type="compositionally biased region" description="Basic residues" evidence="1">
    <location>
        <begin position="218"/>
        <end position="227"/>
    </location>
</feature>
<dbReference type="GO" id="GO:0004674">
    <property type="term" value="F:protein serine/threonine kinase activity"/>
    <property type="evidence" value="ECO:0007669"/>
    <property type="project" value="TreeGrafter"/>
</dbReference>
<feature type="compositionally biased region" description="Basic and acidic residues" evidence="1">
    <location>
        <begin position="524"/>
        <end position="535"/>
    </location>
</feature>
<feature type="compositionally biased region" description="Polar residues" evidence="1">
    <location>
        <begin position="193"/>
        <end position="205"/>
    </location>
</feature>
<feature type="compositionally biased region" description="Low complexity" evidence="1">
    <location>
        <begin position="1201"/>
        <end position="1210"/>
    </location>
</feature>
<dbReference type="GeneID" id="40307060"/>
<feature type="region of interest" description="Disordered" evidence="1">
    <location>
        <begin position="151"/>
        <end position="354"/>
    </location>
</feature>
<feature type="compositionally biased region" description="Basic and acidic residues" evidence="1">
    <location>
        <begin position="686"/>
        <end position="728"/>
    </location>
</feature>
<feature type="region of interest" description="Disordered" evidence="1">
    <location>
        <begin position="448"/>
        <end position="539"/>
    </location>
</feature>
<accession>A0A2A9M0D7</accession>
<feature type="region of interest" description="Disordered" evidence="1">
    <location>
        <begin position="677"/>
        <end position="826"/>
    </location>
</feature>
<dbReference type="VEuPathDB" id="ToxoDB:BESB_019990"/>
<dbReference type="InterPro" id="IPR001245">
    <property type="entry name" value="Ser-Thr/Tyr_kinase_cat_dom"/>
</dbReference>